<keyword evidence="1" id="KW-0472">Membrane</keyword>
<dbReference type="Gene3D" id="3.30.9.10">
    <property type="entry name" value="D-Amino Acid Oxidase, subunit A, domain 2"/>
    <property type="match status" value="1"/>
</dbReference>
<dbReference type="SUPFAM" id="SSF51905">
    <property type="entry name" value="FAD/NAD(P)-binding domain"/>
    <property type="match status" value="1"/>
</dbReference>
<keyword evidence="4" id="KW-1185">Reference proteome</keyword>
<dbReference type="Proteomes" id="UP000094652">
    <property type="component" value="Chromosome"/>
</dbReference>
<dbReference type="InterPro" id="IPR036188">
    <property type="entry name" value="FAD/NAD-bd_sf"/>
</dbReference>
<sequence length="405" mass="46354">MNLQFVKGNSLFAKTNKIIKQYNYLTEDIDTDVIIIGGGVTGSILGYYFSKNNIDSVILEKNIIGYGSTSITTALLQYELDSTVRDLEQYTTKENIIQSYKLGMKALDEIEEFIRTYDNKCNYKKRDTLLYTAKSSDIGQIKEEYNIRKENGFDVEFIDEKNNPFSFDLKAGVYAKNAGAEIDPYRYTHQLLDIATKNGLKVYENTEAIKVLYNNDSVEVVTKYDFKVKGKIIIVATGYHTELFSNRSFGVTTTAFNVATKPLSSFDGYYNKVLIRDNKEPYNYLRTTMDNRIIIGGEDINFIPDINNYNEVDKKYSILEQRLKTMFPNIKDIEIEYKYCGAFTSTQDNLGFIGKDPANDKLWFNLGYGANGILFAILGGIMLSKLYLGEFNDNLKLFKVDRFDN</sequence>
<evidence type="ECO:0000313" key="3">
    <source>
        <dbReference type="EMBL" id="AOR22819.1"/>
    </source>
</evidence>
<gene>
    <name evidence="3" type="ORF">BGI42_03430</name>
</gene>
<dbReference type="KEGG" id="ctae:BGI42_03430"/>
<evidence type="ECO:0000259" key="2">
    <source>
        <dbReference type="Pfam" id="PF01266"/>
    </source>
</evidence>
<proteinExistence type="predicted"/>
<dbReference type="Pfam" id="PF01266">
    <property type="entry name" value="DAO"/>
    <property type="match status" value="1"/>
</dbReference>
<feature type="transmembrane region" description="Helical" evidence="1">
    <location>
        <begin position="362"/>
        <end position="388"/>
    </location>
</feature>
<dbReference type="EMBL" id="CP017253">
    <property type="protein sequence ID" value="AOR22819.1"/>
    <property type="molecule type" value="Genomic_DNA"/>
</dbReference>
<evidence type="ECO:0000313" key="4">
    <source>
        <dbReference type="Proteomes" id="UP000094652"/>
    </source>
</evidence>
<dbReference type="PANTHER" id="PTHR13847:SF201">
    <property type="entry name" value="PUTATIBE OXIDOREDUCTASE"/>
    <property type="match status" value="1"/>
</dbReference>
<dbReference type="GO" id="GO:0005737">
    <property type="term" value="C:cytoplasm"/>
    <property type="evidence" value="ECO:0007669"/>
    <property type="project" value="TreeGrafter"/>
</dbReference>
<dbReference type="AlphaFoldDB" id="A0A1D7XI95"/>
<dbReference type="STRING" id="394958.BGI42_03430"/>
<protein>
    <submittedName>
        <fullName evidence="3">FAD-binding oxidoreductase</fullName>
    </submittedName>
</protein>
<dbReference type="RefSeq" id="WP_069678979.1">
    <property type="nucleotide sequence ID" value="NZ_CP017253.2"/>
</dbReference>
<reference evidence="4" key="1">
    <citation type="submission" date="2016-09" db="EMBL/GenBank/DDBJ databases">
        <title>Genomics of Clostridium taeniosporum, an organism which forms endospores with ribbon-like appendages.</title>
        <authorList>
            <person name="Walker J.R."/>
        </authorList>
    </citation>
    <scope>NUCLEOTIDE SEQUENCE [LARGE SCALE GENOMIC DNA]</scope>
    <source>
        <strain evidence="4">1/k</strain>
    </source>
</reference>
<feature type="domain" description="FAD dependent oxidoreductase" evidence="2">
    <location>
        <begin position="32"/>
        <end position="385"/>
    </location>
</feature>
<dbReference type="OrthoDB" id="571248at2"/>
<keyword evidence="1" id="KW-1133">Transmembrane helix</keyword>
<dbReference type="Gene3D" id="3.50.50.60">
    <property type="entry name" value="FAD/NAD(P)-binding domain"/>
    <property type="match status" value="1"/>
</dbReference>
<evidence type="ECO:0000256" key="1">
    <source>
        <dbReference type="SAM" id="Phobius"/>
    </source>
</evidence>
<accession>A0A1D7XI95</accession>
<name>A0A1D7XI95_9CLOT</name>
<keyword evidence="1" id="KW-0812">Transmembrane</keyword>
<dbReference type="InterPro" id="IPR006076">
    <property type="entry name" value="FAD-dep_OxRdtase"/>
</dbReference>
<dbReference type="PANTHER" id="PTHR13847">
    <property type="entry name" value="SARCOSINE DEHYDROGENASE-RELATED"/>
    <property type="match status" value="1"/>
</dbReference>
<organism evidence="3 4">
    <name type="scientific">Clostridium taeniosporum</name>
    <dbReference type="NCBI Taxonomy" id="394958"/>
    <lineage>
        <taxon>Bacteria</taxon>
        <taxon>Bacillati</taxon>
        <taxon>Bacillota</taxon>
        <taxon>Clostridia</taxon>
        <taxon>Eubacteriales</taxon>
        <taxon>Clostridiaceae</taxon>
        <taxon>Clostridium</taxon>
    </lineage>
</organism>